<dbReference type="Proteomes" id="UP000005150">
    <property type="component" value="Unassembled WGS sequence"/>
</dbReference>
<evidence type="ECO:0000313" key="2">
    <source>
        <dbReference type="EMBL" id="EIY67919.1"/>
    </source>
</evidence>
<comment type="similarity">
    <text evidence="1">Belongs to the TolB family.</text>
</comment>
<dbReference type="OrthoDB" id="1075535at2"/>
<dbReference type="InterPro" id="IPR011659">
    <property type="entry name" value="WD40"/>
</dbReference>
<evidence type="ECO:0000313" key="3">
    <source>
        <dbReference type="Proteomes" id="UP000005150"/>
    </source>
</evidence>
<dbReference type="AlphaFoldDB" id="I9I4R5"/>
<dbReference type="RefSeq" id="WP_007479000.1">
    <property type="nucleotide sequence ID" value="NZ_JH724307.1"/>
</dbReference>
<gene>
    <name evidence="2" type="ORF">HMPREF1071_01108</name>
</gene>
<name>I9I4R5_9BACE</name>
<dbReference type="Pfam" id="PF07676">
    <property type="entry name" value="PD40"/>
    <property type="match status" value="2"/>
</dbReference>
<reference evidence="2 3" key="1">
    <citation type="submission" date="2012-02" db="EMBL/GenBank/DDBJ databases">
        <title>The Genome Sequence of Bacteroides salyersiae CL02T12C01.</title>
        <authorList>
            <consortium name="The Broad Institute Genome Sequencing Platform"/>
            <person name="Earl A."/>
            <person name="Ward D."/>
            <person name="Feldgarden M."/>
            <person name="Gevers D."/>
            <person name="Zitomersky N.L."/>
            <person name="Coyne M.J."/>
            <person name="Comstock L.E."/>
            <person name="Young S.K."/>
            <person name="Zeng Q."/>
            <person name="Gargeya S."/>
            <person name="Fitzgerald M."/>
            <person name="Haas B."/>
            <person name="Abouelleil A."/>
            <person name="Alvarado L."/>
            <person name="Arachchi H.M."/>
            <person name="Berlin A."/>
            <person name="Chapman S.B."/>
            <person name="Gearin G."/>
            <person name="Goldberg J."/>
            <person name="Griggs A."/>
            <person name="Gujja S."/>
            <person name="Hansen M."/>
            <person name="Heiman D."/>
            <person name="Howarth C."/>
            <person name="Larimer J."/>
            <person name="Lui A."/>
            <person name="MacDonald P.J.P."/>
            <person name="McCowen C."/>
            <person name="Montmayeur A."/>
            <person name="Murphy C."/>
            <person name="Neiman D."/>
            <person name="Pearson M."/>
            <person name="Priest M."/>
            <person name="Roberts A."/>
            <person name="Saif S."/>
            <person name="Shea T."/>
            <person name="Sisk P."/>
            <person name="Stolte C."/>
            <person name="Sykes S."/>
            <person name="Wortman J."/>
            <person name="Nusbaum C."/>
            <person name="Birren B."/>
        </authorList>
    </citation>
    <scope>NUCLEOTIDE SEQUENCE [LARGE SCALE GENOMIC DNA]</scope>
    <source>
        <strain evidence="2 3">CL02T12C01</strain>
    </source>
</reference>
<dbReference type="HOGENOM" id="CLU_914846_0_0_10"/>
<organism evidence="2 3">
    <name type="scientific">Bacteroides salyersiae CL02T12C01</name>
    <dbReference type="NCBI Taxonomy" id="997887"/>
    <lineage>
        <taxon>Bacteria</taxon>
        <taxon>Pseudomonadati</taxon>
        <taxon>Bacteroidota</taxon>
        <taxon>Bacteroidia</taxon>
        <taxon>Bacteroidales</taxon>
        <taxon>Bacteroidaceae</taxon>
        <taxon>Bacteroides</taxon>
    </lineage>
</organism>
<keyword evidence="3" id="KW-1185">Reference proteome</keyword>
<protein>
    <recommendedName>
        <fullName evidence="4">Dipeptidylpeptidase IV N-terminal domain-containing protein</fullName>
    </recommendedName>
</protein>
<dbReference type="SUPFAM" id="SSF82171">
    <property type="entry name" value="DPP6 N-terminal domain-like"/>
    <property type="match status" value="1"/>
</dbReference>
<dbReference type="PATRIC" id="fig|997887.3.peg.1167"/>
<dbReference type="InterPro" id="IPR011042">
    <property type="entry name" value="6-blade_b-propeller_TolB-like"/>
</dbReference>
<sequence>MKKLLLLSLIVIGQLSYAQRIDVKSIKLLNGTEQGGYFHPIFSPQGTYLLTTAENYAGLNRHVIATNKIERLVTDAGAGYGVQISADENTILFKKTEIQNSLRFSSLQSYSLNNKRQEKLIDATHEKISPVFVGNAPAVVKAGVLKKMKNTTSNVNSYINIEDRKMVLYTGNTRKVLTPNGENKSYFWASISPDGKHIVYTVAAYGTFVCDINGENPVSLKKLNAPTWLNNEWVIGMNDKDDGDQVITSEIIAVTINGKIRQTLTTPFAKIAMYPAASADGKQIAFNSEKGQIYIMNIELK</sequence>
<proteinExistence type="inferred from homology"/>
<evidence type="ECO:0000256" key="1">
    <source>
        <dbReference type="ARBA" id="ARBA00009820"/>
    </source>
</evidence>
<evidence type="ECO:0008006" key="4">
    <source>
        <dbReference type="Google" id="ProtNLM"/>
    </source>
</evidence>
<dbReference type="Gene3D" id="2.120.10.30">
    <property type="entry name" value="TolB, C-terminal domain"/>
    <property type="match status" value="1"/>
</dbReference>
<dbReference type="GeneID" id="93115537"/>
<dbReference type="PANTHER" id="PTHR36842:SF1">
    <property type="entry name" value="PROTEIN TOLB"/>
    <property type="match status" value="1"/>
</dbReference>
<comment type="caution">
    <text evidence="2">The sequence shown here is derived from an EMBL/GenBank/DDBJ whole genome shotgun (WGS) entry which is preliminary data.</text>
</comment>
<dbReference type="PANTHER" id="PTHR36842">
    <property type="entry name" value="PROTEIN TOLB HOMOLOG"/>
    <property type="match status" value="1"/>
</dbReference>
<accession>I9I4R5</accession>
<dbReference type="EMBL" id="AGXV01000014">
    <property type="protein sequence ID" value="EIY67919.1"/>
    <property type="molecule type" value="Genomic_DNA"/>
</dbReference>